<dbReference type="Gene3D" id="2.60.40.10">
    <property type="entry name" value="Immunoglobulins"/>
    <property type="match status" value="1"/>
</dbReference>
<dbReference type="RefSeq" id="YP_009143485.1">
    <property type="nucleotide sequence ID" value="NC_027213.1"/>
</dbReference>
<proteinExistence type="predicted"/>
<evidence type="ECO:0000256" key="1">
    <source>
        <dbReference type="SAM" id="MobiDB-lite"/>
    </source>
</evidence>
<evidence type="ECO:0000256" key="2">
    <source>
        <dbReference type="SAM" id="Phobius"/>
    </source>
</evidence>
<gene>
    <name evidence="4" type="ORF">RCNV-Herman-173</name>
</gene>
<evidence type="ECO:0000313" key="5">
    <source>
        <dbReference type="Proteomes" id="UP000101745"/>
    </source>
</evidence>
<name>A0A0G3G4M2_RACVI</name>
<accession>A0A0G3G4M2</accession>
<keyword evidence="5" id="KW-1185">Reference proteome</keyword>
<feature type="region of interest" description="Disordered" evidence="1">
    <location>
        <begin position="153"/>
        <end position="195"/>
    </location>
</feature>
<keyword evidence="2" id="KW-1133">Transmembrane helix</keyword>
<dbReference type="KEGG" id="vg:24528207"/>
<dbReference type="SUPFAM" id="SSF48726">
    <property type="entry name" value="Immunoglobulin"/>
    <property type="match status" value="1"/>
</dbReference>
<keyword evidence="2" id="KW-0472">Membrane</keyword>
<sequence length="310" mass="34144">MKQLSIVILLLSIVYTTKPHPTQISKKLGDDATLSGNRNNTHGYLVMSSWYKKPDSIILLAAKNDVVYFDDYTADKVSYDSPYDTLATIITIKSLTSADAGTYICAFFITSTNDTDKIDYEEYFIDLVVNPANVSTIDAILSGSTTQQDIISHTEEQHDSDTTICTSESTTQISETSESTTSSQISETSESTSYGVEDDTQYNVTTDTTDNSDTIGTLPEEDTTTISTTIHKTTTTDDNLYDTYNEPISVSSSIPTTVESVTISTTKYTTSDFIEIFGIVSLILLLAVAIFCIIYYFCSGRSRKQETNIL</sequence>
<protein>
    <submittedName>
        <fullName evidence="4">Hemagglutinin</fullName>
    </submittedName>
</protein>
<dbReference type="InterPro" id="IPR003599">
    <property type="entry name" value="Ig_sub"/>
</dbReference>
<dbReference type="InterPro" id="IPR013783">
    <property type="entry name" value="Ig-like_fold"/>
</dbReference>
<dbReference type="GeneID" id="24528207"/>
<dbReference type="InterPro" id="IPR036179">
    <property type="entry name" value="Ig-like_dom_sf"/>
</dbReference>
<dbReference type="Proteomes" id="UP000101745">
    <property type="component" value="Segment"/>
</dbReference>
<organismHost>
    <name type="scientific">Procyon lotor</name>
    <name type="common">Raccoon</name>
    <dbReference type="NCBI Taxonomy" id="9654"/>
</organismHost>
<dbReference type="EMBL" id="KP143769">
    <property type="protein sequence ID" value="AKJ93806.1"/>
    <property type="molecule type" value="Genomic_DNA"/>
</dbReference>
<feature type="transmembrane region" description="Helical" evidence="2">
    <location>
        <begin position="276"/>
        <end position="298"/>
    </location>
</feature>
<evidence type="ECO:0000313" key="4">
    <source>
        <dbReference type="EMBL" id="AKJ93806.1"/>
    </source>
</evidence>
<feature type="domain" description="Immunoglobulin" evidence="3">
    <location>
        <begin position="21"/>
        <end position="130"/>
    </location>
</feature>
<dbReference type="SMART" id="SM00409">
    <property type="entry name" value="IG"/>
    <property type="match status" value="1"/>
</dbReference>
<keyword evidence="2" id="KW-0812">Transmembrane</keyword>
<organism evidence="4 5">
    <name type="scientific">Raccoon poxvirus</name>
    <name type="common">RCN</name>
    <dbReference type="NCBI Taxonomy" id="10256"/>
    <lineage>
        <taxon>Viruses</taxon>
        <taxon>Varidnaviria</taxon>
        <taxon>Bamfordvirae</taxon>
        <taxon>Nucleocytoviricota</taxon>
        <taxon>Pokkesviricetes</taxon>
        <taxon>Chitovirales</taxon>
        <taxon>Poxviridae</taxon>
        <taxon>Chordopoxvirinae</taxon>
        <taxon>Orthopoxvirus</taxon>
        <taxon>Orthopoxvirus raccoonpox</taxon>
    </lineage>
</organism>
<evidence type="ECO:0000259" key="3">
    <source>
        <dbReference type="SMART" id="SM00409"/>
    </source>
</evidence>
<feature type="compositionally biased region" description="Low complexity" evidence="1">
    <location>
        <begin position="162"/>
        <end position="193"/>
    </location>
</feature>
<reference evidence="4 5" key="1">
    <citation type="journal article" date="2015" name="J. Gen. Virol.">
        <title>Genome sequence and comparative virulence of raccoonpox virus: the first North American poxvirus sequence.</title>
        <authorList>
            <person name="Fleischauer C."/>
            <person name="Upton C."/>
            <person name="Victoria J."/>
            <person name="Jones G.J."/>
            <person name="Roper R.L."/>
        </authorList>
    </citation>
    <scope>NUCLEOTIDE SEQUENCE [LARGE SCALE GENOMIC DNA]</scope>
    <source>
        <strain evidence="4 5">Herman</strain>
    </source>
</reference>
<dbReference type="OrthoDB" id="17766at10239"/>